<dbReference type="SUPFAM" id="SSF53697">
    <property type="entry name" value="SIS domain"/>
    <property type="match status" value="2"/>
</dbReference>
<feature type="domain" description="SIS" evidence="8">
    <location>
        <begin position="418"/>
        <end position="572"/>
    </location>
</feature>
<dbReference type="EC" id="2.6.1.16" evidence="2"/>
<keyword evidence="10" id="KW-1185">Reference proteome</keyword>
<keyword evidence="6" id="KW-0315">Glutamine amidotransferase</keyword>
<feature type="domain" description="Glutamine amidotransferase type-2" evidence="7">
    <location>
        <begin position="10"/>
        <end position="346"/>
    </location>
</feature>
<evidence type="ECO:0000259" key="7">
    <source>
        <dbReference type="PROSITE" id="PS51278"/>
    </source>
</evidence>
<protein>
    <recommendedName>
        <fullName evidence="2">glutamine--fructose-6-phosphate transaminase (isomerizing)</fullName>
        <ecNumber evidence="2">2.6.1.16</ecNumber>
    </recommendedName>
</protein>
<dbReference type="Pfam" id="PF01380">
    <property type="entry name" value="SIS"/>
    <property type="match status" value="2"/>
</dbReference>
<dbReference type="InterPro" id="IPR029055">
    <property type="entry name" value="Ntn_hydrolases_N"/>
</dbReference>
<dbReference type="PANTHER" id="PTHR10937">
    <property type="entry name" value="GLUCOSAMINE--FRUCTOSE-6-PHOSPHATE AMINOTRANSFERASE, ISOMERIZING"/>
    <property type="match status" value="1"/>
</dbReference>
<dbReference type="Gene3D" id="3.60.20.10">
    <property type="entry name" value="Glutamine Phosphoribosylpyrophosphate, subunit 1, domain 1"/>
    <property type="match status" value="1"/>
</dbReference>
<evidence type="ECO:0000256" key="4">
    <source>
        <dbReference type="ARBA" id="ARBA00022679"/>
    </source>
</evidence>
<keyword evidence="5" id="KW-0677">Repeat</keyword>
<dbReference type="SUPFAM" id="SSF56235">
    <property type="entry name" value="N-terminal nucleophile aminohydrolases (Ntn hydrolases)"/>
    <property type="match status" value="1"/>
</dbReference>
<dbReference type="InterPro" id="IPR017932">
    <property type="entry name" value="GATase_2_dom"/>
</dbReference>
<dbReference type="Pfam" id="PF13522">
    <property type="entry name" value="GATase_6"/>
    <property type="match status" value="1"/>
</dbReference>
<dbReference type="Gene3D" id="3.40.50.10490">
    <property type="entry name" value="Glucose-6-phosphate isomerase like protein, domain 1"/>
    <property type="match status" value="3"/>
</dbReference>
<evidence type="ECO:0000313" key="9">
    <source>
        <dbReference type="EMBL" id="KAJ8319279.1"/>
    </source>
</evidence>
<organism evidence="9 10">
    <name type="scientific">Tegillarca granosa</name>
    <name type="common">Malaysian cockle</name>
    <name type="synonym">Anadara granosa</name>
    <dbReference type="NCBI Taxonomy" id="220873"/>
    <lineage>
        <taxon>Eukaryota</taxon>
        <taxon>Metazoa</taxon>
        <taxon>Spiralia</taxon>
        <taxon>Lophotrochozoa</taxon>
        <taxon>Mollusca</taxon>
        <taxon>Bivalvia</taxon>
        <taxon>Autobranchia</taxon>
        <taxon>Pteriomorphia</taxon>
        <taxon>Arcoida</taxon>
        <taxon>Arcoidea</taxon>
        <taxon>Arcidae</taxon>
        <taxon>Tegillarca</taxon>
    </lineage>
</organism>
<evidence type="ECO:0000256" key="3">
    <source>
        <dbReference type="ARBA" id="ARBA00022576"/>
    </source>
</evidence>
<evidence type="ECO:0000313" key="10">
    <source>
        <dbReference type="Proteomes" id="UP001217089"/>
    </source>
</evidence>
<dbReference type="InterPro" id="IPR046348">
    <property type="entry name" value="SIS_dom_sf"/>
</dbReference>
<comment type="catalytic activity">
    <reaction evidence="1">
        <text>D-fructose 6-phosphate + L-glutamine = D-glucosamine 6-phosphate + L-glutamate</text>
        <dbReference type="Rhea" id="RHEA:13237"/>
        <dbReference type="ChEBI" id="CHEBI:29985"/>
        <dbReference type="ChEBI" id="CHEBI:58359"/>
        <dbReference type="ChEBI" id="CHEBI:58725"/>
        <dbReference type="ChEBI" id="CHEBI:61527"/>
        <dbReference type="EC" id="2.6.1.16"/>
    </reaction>
</comment>
<comment type="caution">
    <text evidence="9">The sequence shown here is derived from an EMBL/GenBank/DDBJ whole genome shotgun (WGS) entry which is preliminary data.</text>
</comment>
<evidence type="ECO:0000259" key="8">
    <source>
        <dbReference type="PROSITE" id="PS51464"/>
    </source>
</evidence>
<dbReference type="EMBL" id="JARBDR010000214">
    <property type="protein sequence ID" value="KAJ8319279.1"/>
    <property type="molecule type" value="Genomic_DNA"/>
</dbReference>
<evidence type="ECO:0000256" key="2">
    <source>
        <dbReference type="ARBA" id="ARBA00012916"/>
    </source>
</evidence>
<dbReference type="CDD" id="cd05009">
    <property type="entry name" value="SIS_GlmS_GlmD_2"/>
    <property type="match status" value="1"/>
</dbReference>
<dbReference type="InterPro" id="IPR001347">
    <property type="entry name" value="SIS_dom"/>
</dbReference>
<accession>A0ABQ9FPQ6</accession>
<evidence type="ECO:0000256" key="5">
    <source>
        <dbReference type="ARBA" id="ARBA00022737"/>
    </source>
</evidence>
<dbReference type="PROSITE" id="PS51464">
    <property type="entry name" value="SIS"/>
    <property type="match status" value="2"/>
</dbReference>
<dbReference type="CDD" id="cd00714">
    <property type="entry name" value="GFAT"/>
    <property type="match status" value="1"/>
</dbReference>
<dbReference type="Proteomes" id="UP001217089">
    <property type="component" value="Unassembled WGS sequence"/>
</dbReference>
<dbReference type="CDD" id="cd05008">
    <property type="entry name" value="SIS_GlmS_GlmD_1"/>
    <property type="match status" value="1"/>
</dbReference>
<dbReference type="InterPro" id="IPR035466">
    <property type="entry name" value="GlmS/AgaS_SIS"/>
</dbReference>
<name>A0ABQ9FPQ6_TEGGR</name>
<evidence type="ECO:0000256" key="1">
    <source>
        <dbReference type="ARBA" id="ARBA00001031"/>
    </source>
</evidence>
<gene>
    <name evidence="9" type="ORF">KUTeg_004370</name>
</gene>
<feature type="domain" description="SIS" evidence="8">
    <location>
        <begin position="573"/>
        <end position="684"/>
    </location>
</feature>
<sequence>MEYCAPPEYAGIFGYLNYLVPATRKEILEKLINGLKRLEYRGYDSAGIAFEGSEQETDKCVIKMVKQKGKVNNLRDEVQRCNDMDFEKTYNIHIGIAHTRWATHGEPSAVNKFVVVHNGIITNYKDLKAFLQKKGFEFESETDTEVIVKLVKHIYDGHKDSNISFRECEGAFSLAFMSTNYPGECVVSRRGSPLLIGVKSKAKLSTDHIPVLYSKGTRDYELEEVVFFFCDAEISIINNNNNYKKKKKKKKKKPRKFISILNAFEKHFVISVIQALEFKQSIYIVLIDHRGYLGSSQRTDNTTEFHPIGPEKEAEYFFASDASAVIEHTNQVIFLEDDDVASVYNGTLNIHRVSRGIDEATTREVITLKTEIQQIMKGDYSSFMQKEIFEQPESVVNTMRGRVNFVDNTVILGGIKDFMVEIRRCRRLLFIACGTSFHSAVATRQLIEELTELPVMVELASDFLDRQTPIFRDDVCFFISQSGETADTLMALRYCKQRGSLIVGITNTVGSSICRESHCGVHINAGPEIGVASTKMDEQIQRLAQELYQQKSLLVMGRGYNFATCLEGALKIKELTYMHSEGIMAGELKHGPLALVDKAMPVLMVVTRDKVYPKCVNALQQVKARHGEPIIICNCGDTETINQATKCIEVPLAIDCLQGILTIIPMQLLSLHIAQLRKCDGRPILICNNGDQETKKLAYKYLEVPHAVDCLQGILTVIPMQLLSFHIAVLRGYDVDCPRNLAKSVTVE</sequence>
<keyword evidence="3" id="KW-0032">Aminotransferase</keyword>
<dbReference type="PROSITE" id="PS51278">
    <property type="entry name" value="GATASE_TYPE_2"/>
    <property type="match status" value="1"/>
</dbReference>
<reference evidence="9 10" key="1">
    <citation type="submission" date="2022-12" db="EMBL/GenBank/DDBJ databases">
        <title>Chromosome-level genome of Tegillarca granosa.</title>
        <authorList>
            <person name="Kim J."/>
        </authorList>
    </citation>
    <scope>NUCLEOTIDE SEQUENCE [LARGE SCALE GENOMIC DNA]</scope>
    <source>
        <strain evidence="9">Teg-2019</strain>
        <tissue evidence="9">Adductor muscle</tissue>
    </source>
</reference>
<keyword evidence="4" id="KW-0808">Transferase</keyword>
<evidence type="ECO:0000256" key="6">
    <source>
        <dbReference type="ARBA" id="ARBA00022962"/>
    </source>
</evidence>
<dbReference type="InterPro" id="IPR035490">
    <property type="entry name" value="GlmS/FrlB_SIS"/>
</dbReference>
<proteinExistence type="predicted"/>
<dbReference type="PANTHER" id="PTHR10937:SF0">
    <property type="entry name" value="GLUTAMINE--FRUCTOSE-6-PHOSPHATE TRANSAMINASE (ISOMERIZING)"/>
    <property type="match status" value="1"/>
</dbReference>
<dbReference type="InterPro" id="IPR047084">
    <property type="entry name" value="GFAT_N"/>
</dbReference>